<feature type="compositionally biased region" description="Low complexity" evidence="4">
    <location>
        <begin position="64"/>
        <end position="88"/>
    </location>
</feature>
<dbReference type="PANTHER" id="PTHR10963">
    <property type="entry name" value="GLYCOSYL HYDROLASE-RELATED"/>
    <property type="match status" value="1"/>
</dbReference>
<dbReference type="AlphaFoldDB" id="A0A9P6NCQ7"/>
<dbReference type="FunFam" id="2.60.120.200:FF:000114">
    <property type="entry name" value="Probable endo-1,3(4)-beta-glucanase NFIA_089530"/>
    <property type="match status" value="1"/>
</dbReference>
<keyword evidence="5" id="KW-0732">Signal</keyword>
<dbReference type="InterPro" id="IPR050546">
    <property type="entry name" value="Glycosyl_Hydrlase_16"/>
</dbReference>
<sequence>MNPTSYLRLLPVLLILAEDSLTIHHSDMRKPERLHPKHLVHRTLTGYASAQLEEVGNLIVTPLASTSTSKQSETSETATRASSPSSTSNNKDYVQDTYNSNTKQAASVKGVNVSIGVGISTSVSGYYPTTYNLKSESSGINFFDAWDFFTDADPTHGLVAYQSADSSWKSGLVSVRKNSLSGSASGTASDTIKNYPLTARMQVDSTTWLKDGQSRKSVRLTSKARFKYGLLILDAVKMPYGCSTWPAFWTVGDDWPTQGEIDIVEGVNMLKKNQMTLHTSPGCLIKKQMGRNATGDVYGTDCDAAANYNAGCGVGDPDPASYGKGFNDGGGGVFAMEWNSNGISIWRFPRSAVPSDIMNKQPNPKGWSRPVAFWDSAQCGAMREQFGQHRVVFDITVCGDWAGSAAVFGASGCSGSCAEAVKDPSNFAQAEWEIASVQLYQ</sequence>
<evidence type="ECO:0000313" key="8">
    <source>
        <dbReference type="Proteomes" id="UP000886653"/>
    </source>
</evidence>
<dbReference type="GO" id="GO:0004553">
    <property type="term" value="F:hydrolase activity, hydrolyzing O-glycosyl compounds"/>
    <property type="evidence" value="ECO:0007669"/>
    <property type="project" value="InterPro"/>
</dbReference>
<name>A0A9P6NCQ7_9BASI</name>
<protein>
    <recommendedName>
        <fullName evidence="6">GH16 domain-containing protein</fullName>
    </recommendedName>
</protein>
<dbReference type="CDD" id="cd02181">
    <property type="entry name" value="GH16_fungal_Lam16A_glucanase"/>
    <property type="match status" value="1"/>
</dbReference>
<dbReference type="InterPro" id="IPR000757">
    <property type="entry name" value="Beta-glucanase-like"/>
</dbReference>
<evidence type="ECO:0000256" key="4">
    <source>
        <dbReference type="SAM" id="MobiDB-lite"/>
    </source>
</evidence>
<dbReference type="InterPro" id="IPR013320">
    <property type="entry name" value="ConA-like_dom_sf"/>
</dbReference>
<keyword evidence="2" id="KW-0378">Hydrolase</keyword>
<dbReference type="GO" id="GO:0009251">
    <property type="term" value="P:glucan catabolic process"/>
    <property type="evidence" value="ECO:0007669"/>
    <property type="project" value="TreeGrafter"/>
</dbReference>
<dbReference type="SUPFAM" id="SSF49899">
    <property type="entry name" value="Concanavalin A-like lectins/glucanases"/>
    <property type="match status" value="1"/>
</dbReference>
<comment type="caution">
    <text evidence="7">The sequence shown here is derived from an EMBL/GenBank/DDBJ whole genome shotgun (WGS) entry which is preliminary data.</text>
</comment>
<comment type="similarity">
    <text evidence="1">Belongs to the glycosyl hydrolase 16 family.</text>
</comment>
<evidence type="ECO:0000313" key="7">
    <source>
        <dbReference type="EMBL" id="KAG0143518.1"/>
    </source>
</evidence>
<evidence type="ECO:0000256" key="5">
    <source>
        <dbReference type="SAM" id="SignalP"/>
    </source>
</evidence>
<evidence type="ECO:0000256" key="1">
    <source>
        <dbReference type="ARBA" id="ARBA00006865"/>
    </source>
</evidence>
<organism evidence="7 8">
    <name type="scientific">Cronartium quercuum f. sp. fusiforme G11</name>
    <dbReference type="NCBI Taxonomy" id="708437"/>
    <lineage>
        <taxon>Eukaryota</taxon>
        <taxon>Fungi</taxon>
        <taxon>Dikarya</taxon>
        <taxon>Basidiomycota</taxon>
        <taxon>Pucciniomycotina</taxon>
        <taxon>Pucciniomycetes</taxon>
        <taxon>Pucciniales</taxon>
        <taxon>Coleosporiaceae</taxon>
        <taxon>Cronartium</taxon>
    </lineage>
</organism>
<feature type="region of interest" description="Disordered" evidence="4">
    <location>
        <begin position="64"/>
        <end position="95"/>
    </location>
</feature>
<keyword evidence="3" id="KW-0326">Glycosidase</keyword>
<dbReference type="PANTHER" id="PTHR10963:SF24">
    <property type="entry name" value="GLYCOSIDASE C21B10.07-RELATED"/>
    <property type="match status" value="1"/>
</dbReference>
<gene>
    <name evidence="7" type="ORF">CROQUDRAFT_66126</name>
</gene>
<evidence type="ECO:0000259" key="6">
    <source>
        <dbReference type="PROSITE" id="PS51762"/>
    </source>
</evidence>
<reference evidence="7" key="1">
    <citation type="submission" date="2013-11" db="EMBL/GenBank/DDBJ databases">
        <title>Genome sequence of the fusiform rust pathogen reveals effectors for host alternation and coevolution with pine.</title>
        <authorList>
            <consortium name="DOE Joint Genome Institute"/>
            <person name="Smith K."/>
            <person name="Pendleton A."/>
            <person name="Kubisiak T."/>
            <person name="Anderson C."/>
            <person name="Salamov A."/>
            <person name="Aerts A."/>
            <person name="Riley R."/>
            <person name="Clum A."/>
            <person name="Lindquist E."/>
            <person name="Ence D."/>
            <person name="Campbell M."/>
            <person name="Kronenberg Z."/>
            <person name="Feau N."/>
            <person name="Dhillon B."/>
            <person name="Hamelin R."/>
            <person name="Burleigh J."/>
            <person name="Smith J."/>
            <person name="Yandell M."/>
            <person name="Nelson C."/>
            <person name="Grigoriev I."/>
            <person name="Davis J."/>
        </authorList>
    </citation>
    <scope>NUCLEOTIDE SEQUENCE</scope>
    <source>
        <strain evidence="7">G11</strain>
    </source>
</reference>
<dbReference type="OrthoDB" id="192832at2759"/>
<dbReference type="Proteomes" id="UP000886653">
    <property type="component" value="Unassembled WGS sequence"/>
</dbReference>
<dbReference type="Gene3D" id="2.60.120.200">
    <property type="match status" value="1"/>
</dbReference>
<dbReference type="EMBL" id="MU167317">
    <property type="protein sequence ID" value="KAG0143518.1"/>
    <property type="molecule type" value="Genomic_DNA"/>
</dbReference>
<feature type="chain" id="PRO_5040108751" description="GH16 domain-containing protein" evidence="5">
    <location>
        <begin position="23"/>
        <end position="441"/>
    </location>
</feature>
<feature type="domain" description="GH16" evidence="6">
    <location>
        <begin position="96"/>
        <end position="410"/>
    </location>
</feature>
<proteinExistence type="inferred from homology"/>
<dbReference type="Pfam" id="PF26113">
    <property type="entry name" value="GH16_XgeA"/>
    <property type="match status" value="1"/>
</dbReference>
<accession>A0A9P6NCQ7</accession>
<feature type="signal peptide" evidence="5">
    <location>
        <begin position="1"/>
        <end position="22"/>
    </location>
</feature>
<evidence type="ECO:0000256" key="2">
    <source>
        <dbReference type="ARBA" id="ARBA00022801"/>
    </source>
</evidence>
<evidence type="ECO:0000256" key="3">
    <source>
        <dbReference type="ARBA" id="ARBA00023295"/>
    </source>
</evidence>
<keyword evidence="8" id="KW-1185">Reference proteome</keyword>
<dbReference type="PROSITE" id="PS51762">
    <property type="entry name" value="GH16_2"/>
    <property type="match status" value="1"/>
</dbReference>